<name>A0A6M8URL8_9GAMM</name>
<evidence type="ECO:0000256" key="5">
    <source>
        <dbReference type="ARBA" id="ARBA00022692"/>
    </source>
</evidence>
<keyword evidence="5 12" id="KW-0812">Transmembrane</keyword>
<accession>A0A6M8URL8</accession>
<feature type="domain" description="Polysaccharide chain length determinant N-terminal" evidence="13">
    <location>
        <begin position="24"/>
        <end position="96"/>
    </location>
</feature>
<evidence type="ECO:0000256" key="4">
    <source>
        <dbReference type="ARBA" id="ARBA00022519"/>
    </source>
</evidence>
<dbReference type="SUPFAM" id="SSF160355">
    <property type="entry name" value="Bacterial polysaccharide co-polymerase-like"/>
    <property type="match status" value="1"/>
</dbReference>
<evidence type="ECO:0000256" key="7">
    <source>
        <dbReference type="ARBA" id="ARBA00022989"/>
    </source>
</evidence>
<dbReference type="InterPro" id="IPR050445">
    <property type="entry name" value="Bact_polysacc_biosynth/exp"/>
</dbReference>
<dbReference type="RefSeq" id="WP_173634681.1">
    <property type="nucleotide sequence ID" value="NZ_CP054212.1"/>
</dbReference>
<keyword evidence="4" id="KW-0997">Cell inner membrane</keyword>
<keyword evidence="3" id="KW-1003">Cell membrane</keyword>
<evidence type="ECO:0000259" key="13">
    <source>
        <dbReference type="Pfam" id="PF02706"/>
    </source>
</evidence>
<comment type="pathway">
    <text evidence="2">Bacterial outer membrane biogenesis; lipopolysaccharide biosynthesis.</text>
</comment>
<evidence type="ECO:0000256" key="1">
    <source>
        <dbReference type="ARBA" id="ARBA00004429"/>
    </source>
</evidence>
<evidence type="ECO:0000313" key="14">
    <source>
        <dbReference type="EMBL" id="QKJ87763.1"/>
    </source>
</evidence>
<organism evidence="14 15">
    <name type="scientific">Paramixta manurensis</name>
    <dbReference type="NCBI Taxonomy" id="2740817"/>
    <lineage>
        <taxon>Bacteria</taxon>
        <taxon>Pseudomonadati</taxon>
        <taxon>Pseudomonadota</taxon>
        <taxon>Gammaproteobacteria</taxon>
        <taxon>Enterobacterales</taxon>
        <taxon>Erwiniaceae</taxon>
        <taxon>Paramixta</taxon>
    </lineage>
</organism>
<comment type="subcellular location">
    <subcellularLocation>
        <location evidence="1">Cell inner membrane</location>
        <topology evidence="1">Multi-pass membrane protein</topology>
    </subcellularLocation>
</comment>
<dbReference type="GO" id="GO:0004713">
    <property type="term" value="F:protein tyrosine kinase activity"/>
    <property type="evidence" value="ECO:0007669"/>
    <property type="project" value="TreeGrafter"/>
</dbReference>
<proteinExistence type="inferred from homology"/>
<comment type="similarity">
    <text evidence="9">Belongs to the WzzB/Cld/Rol family.</text>
</comment>
<evidence type="ECO:0000256" key="12">
    <source>
        <dbReference type="SAM" id="Phobius"/>
    </source>
</evidence>
<evidence type="ECO:0000256" key="10">
    <source>
        <dbReference type="ARBA" id="ARBA00039982"/>
    </source>
</evidence>
<dbReference type="GO" id="GO:0005886">
    <property type="term" value="C:plasma membrane"/>
    <property type="evidence" value="ECO:0007669"/>
    <property type="project" value="UniProtKB-SubCell"/>
</dbReference>
<dbReference type="EMBL" id="CP054212">
    <property type="protein sequence ID" value="QKJ87763.1"/>
    <property type="molecule type" value="Genomic_DNA"/>
</dbReference>
<evidence type="ECO:0000256" key="11">
    <source>
        <dbReference type="ARBA" id="ARBA00042235"/>
    </source>
</evidence>
<dbReference type="PANTHER" id="PTHR32309">
    <property type="entry name" value="TYROSINE-PROTEIN KINASE"/>
    <property type="match status" value="1"/>
</dbReference>
<keyword evidence="15" id="KW-1185">Reference proteome</keyword>
<dbReference type="GO" id="GO:0009103">
    <property type="term" value="P:lipopolysaccharide biosynthetic process"/>
    <property type="evidence" value="ECO:0007669"/>
    <property type="project" value="UniProtKB-KW"/>
</dbReference>
<dbReference type="NCBIfam" id="NF012015">
    <property type="entry name" value="PRK15471.1"/>
    <property type="match status" value="1"/>
</dbReference>
<evidence type="ECO:0000313" key="15">
    <source>
        <dbReference type="Proteomes" id="UP000505325"/>
    </source>
</evidence>
<gene>
    <name evidence="14" type="ORF">PMPD1_2826</name>
</gene>
<keyword evidence="8 12" id="KW-0472">Membrane</keyword>
<dbReference type="Gene3D" id="3.30.1890.10">
    <property type="entry name" value="FepE-like"/>
    <property type="match status" value="1"/>
</dbReference>
<dbReference type="KEGG" id="pmak:PMPD1_2826"/>
<keyword evidence="7 12" id="KW-1133">Transmembrane helix</keyword>
<reference evidence="14 15" key="1">
    <citation type="submission" date="2020-06" db="EMBL/GenBank/DDBJ databases">
        <title>Genome sequence of Paramixta manurensis strain PD-1.</title>
        <authorList>
            <person name="Lee C.W."/>
            <person name="Kim J."/>
        </authorList>
    </citation>
    <scope>NUCLEOTIDE SEQUENCE [LARGE SCALE GENOMIC DNA]</scope>
    <source>
        <strain evidence="14 15">PD-1</strain>
    </source>
</reference>
<keyword evidence="6" id="KW-0448">Lipopolysaccharide biosynthesis</keyword>
<dbReference type="PANTHER" id="PTHR32309:SF29">
    <property type="entry name" value="CHAIN LENGTH DETERMINANT PROTEIN"/>
    <property type="match status" value="1"/>
</dbReference>
<dbReference type="InterPro" id="IPR003856">
    <property type="entry name" value="LPS_length_determ_N"/>
</dbReference>
<dbReference type="Pfam" id="PF02706">
    <property type="entry name" value="Wzz"/>
    <property type="match status" value="1"/>
</dbReference>
<evidence type="ECO:0000256" key="9">
    <source>
        <dbReference type="ARBA" id="ARBA00038118"/>
    </source>
</evidence>
<evidence type="ECO:0000256" key="3">
    <source>
        <dbReference type="ARBA" id="ARBA00022475"/>
    </source>
</evidence>
<evidence type="ECO:0000256" key="6">
    <source>
        <dbReference type="ARBA" id="ARBA00022985"/>
    </source>
</evidence>
<dbReference type="Proteomes" id="UP000505325">
    <property type="component" value="Chromosome"/>
</dbReference>
<sequence>MSQDNNANSQESSLLRQTFYNRDDELDLLDVIAQLWAGKKIIIATIIVMLLLAVVYVFTAKEKWTSQAIITMPSAGQVANYNAALNVLYSQYPQDKLAIADLQSQLFRRFSASVSALSGELKNLEEPLDLNVTPVVAGQPEPLSVKFTAQTAKDAQTMVTHYIKQVNDDVVDDYGTDIKHNLAVKTRELTESLAAQERVAKDKKQQRIDVMKQALKVAQASNITESQLRQAEYLSDDTLYLLGTKALQSMIENEATKPLVFDDDYYNTQRALLLITDLKVKVDNLQSFRYIMKPDLPIRRDSPKKALALVLAVLLGGIIGSGIVLGRNMTQTYRQRKQA</sequence>
<evidence type="ECO:0000256" key="8">
    <source>
        <dbReference type="ARBA" id="ARBA00023136"/>
    </source>
</evidence>
<feature type="transmembrane region" description="Helical" evidence="12">
    <location>
        <begin position="306"/>
        <end position="326"/>
    </location>
</feature>
<feature type="transmembrane region" description="Helical" evidence="12">
    <location>
        <begin position="41"/>
        <end position="59"/>
    </location>
</feature>
<evidence type="ECO:0000256" key="2">
    <source>
        <dbReference type="ARBA" id="ARBA00004756"/>
    </source>
</evidence>
<protein>
    <recommendedName>
        <fullName evidence="10">Chain length determinant protein</fullName>
    </recommendedName>
    <alternativeName>
        <fullName evidence="11">Polysaccharide antigen chain regulator</fullName>
    </alternativeName>
</protein>
<dbReference type="AlphaFoldDB" id="A0A6M8URL8"/>